<keyword evidence="1" id="KW-0812">Transmembrane</keyword>
<keyword evidence="1" id="KW-1133">Transmembrane helix</keyword>
<comment type="caution">
    <text evidence="2">The sequence shown here is derived from an EMBL/GenBank/DDBJ whole genome shotgun (WGS) entry which is preliminary data.</text>
</comment>
<evidence type="ECO:0000313" key="3">
    <source>
        <dbReference type="Proteomes" id="UP001569200"/>
    </source>
</evidence>
<name>A0ABV4LYP6_VIBSP</name>
<organism evidence="2 3">
    <name type="scientific">Vibrio splendidus</name>
    <dbReference type="NCBI Taxonomy" id="29497"/>
    <lineage>
        <taxon>Bacteria</taxon>
        <taxon>Pseudomonadati</taxon>
        <taxon>Pseudomonadota</taxon>
        <taxon>Gammaproteobacteria</taxon>
        <taxon>Vibrionales</taxon>
        <taxon>Vibrionaceae</taxon>
        <taxon>Vibrio</taxon>
    </lineage>
</organism>
<feature type="transmembrane region" description="Helical" evidence="1">
    <location>
        <begin position="28"/>
        <end position="47"/>
    </location>
</feature>
<evidence type="ECO:0000313" key="2">
    <source>
        <dbReference type="EMBL" id="MEZ8183551.1"/>
    </source>
</evidence>
<keyword evidence="3" id="KW-1185">Reference proteome</keyword>
<reference evidence="2 3" key="1">
    <citation type="submission" date="2024-06" db="EMBL/GenBank/DDBJ databases">
        <authorList>
            <person name="Steensen K."/>
            <person name="Seneca J."/>
            <person name="Bartlau N."/>
            <person name="Yu A.X."/>
            <person name="Polz M.F."/>
        </authorList>
    </citation>
    <scope>NUCLEOTIDE SEQUENCE [LARGE SCALE GENOMIC DNA]</scope>
    <source>
        <strain evidence="2 3">1F145</strain>
    </source>
</reference>
<evidence type="ECO:0000256" key="1">
    <source>
        <dbReference type="SAM" id="Phobius"/>
    </source>
</evidence>
<accession>A0ABV4LYP6</accession>
<dbReference type="EMBL" id="JBGOOW010000047">
    <property type="protein sequence ID" value="MEZ8183551.1"/>
    <property type="molecule type" value="Genomic_DNA"/>
</dbReference>
<feature type="transmembrane region" description="Helical" evidence="1">
    <location>
        <begin position="85"/>
        <end position="104"/>
    </location>
</feature>
<sequence>MATLYTAAAGGQITLLGTFFNSALDKDLAYASIGLMLSAVITSYSFAEMELRAIKQDEIDSAFPRWAKFRKKLPSKIKIEYYKSLYLTATVATSVVLYFLFLITNEQVAL</sequence>
<dbReference type="Proteomes" id="UP001569200">
    <property type="component" value="Unassembled WGS sequence"/>
</dbReference>
<keyword evidence="1" id="KW-0472">Membrane</keyword>
<proteinExistence type="predicted"/>
<gene>
    <name evidence="2" type="ORF">ACED33_22995</name>
</gene>
<protein>
    <submittedName>
        <fullName evidence="2">Uncharacterized protein</fullName>
    </submittedName>
</protein>
<dbReference type="RefSeq" id="WP_368084572.1">
    <property type="nucleotide sequence ID" value="NZ_JBGONW010000045.1"/>
</dbReference>